<dbReference type="STRING" id="1715693.PH7735_00286"/>
<dbReference type="InterPro" id="IPR024534">
    <property type="entry name" value="JetD_C"/>
</dbReference>
<evidence type="ECO:0000313" key="3">
    <source>
        <dbReference type="Proteomes" id="UP000051870"/>
    </source>
</evidence>
<dbReference type="RefSeq" id="WP_058309551.1">
    <property type="nucleotide sequence ID" value="NZ_CYTW01000001.1"/>
</dbReference>
<evidence type="ECO:0000313" key="2">
    <source>
        <dbReference type="EMBL" id="CUJ83631.1"/>
    </source>
</evidence>
<protein>
    <recommendedName>
        <fullName evidence="1">Wadjet protein JetD C-terminal domain-containing protein</fullName>
    </recommendedName>
</protein>
<name>A0A0P1I0U1_9RHOB</name>
<gene>
    <name evidence="2" type="ORF">PH7735_00286</name>
</gene>
<proteinExistence type="predicted"/>
<organism evidence="2 3">
    <name type="scientific">Shimia thalassica</name>
    <dbReference type="NCBI Taxonomy" id="1715693"/>
    <lineage>
        <taxon>Bacteria</taxon>
        <taxon>Pseudomonadati</taxon>
        <taxon>Pseudomonadota</taxon>
        <taxon>Alphaproteobacteria</taxon>
        <taxon>Rhodobacterales</taxon>
        <taxon>Roseobacteraceae</taxon>
    </lineage>
</organism>
<accession>A0A0P1I0U1</accession>
<evidence type="ECO:0000259" key="1">
    <source>
        <dbReference type="Pfam" id="PF09983"/>
    </source>
</evidence>
<reference evidence="3" key="1">
    <citation type="submission" date="2015-09" db="EMBL/GenBank/DDBJ databases">
        <authorList>
            <person name="Rodrigo-Torres Lidia"/>
            <person name="Arahal R.David."/>
        </authorList>
    </citation>
    <scope>NUCLEOTIDE SEQUENCE [LARGE SCALE GENOMIC DNA]</scope>
    <source>
        <strain evidence="3">CECT 7735</strain>
    </source>
</reference>
<keyword evidence="3" id="KW-1185">Reference proteome</keyword>
<dbReference type="EMBL" id="CYTW01000001">
    <property type="protein sequence ID" value="CUJ83631.1"/>
    <property type="molecule type" value="Genomic_DNA"/>
</dbReference>
<dbReference type="Pfam" id="PF09983">
    <property type="entry name" value="JetD_C"/>
    <property type="match status" value="1"/>
</dbReference>
<sequence>MSARKRHQVAGELFAKLLDRYEAAERDGRLGPKIREFVFQAFRDPAKQKRFQEAVQHAQRIGAVHVEMGNGDLSHLMKCVVLADADVLYKMTGRQPKAGKLTGAKGAMESFLGTLPDKHRRHATQAMERLLEHWELNKRPHRLSEDNLPPVKEYLKAYGAALSKDVTDGRDLRTYSRVECGDSKLIERQLTRIMAELRAIEFYGADVEDDMIRSDLGLEKFPHLVQFTADIPFSLAHFEKKLHMGIHPSIIETLEVTPLRALVTIENYASFNRYIAEAMAPNTAVLYTGGWPGSGEKQLIAKLSEHVSQGVFHWGDIDMAGAAIADAVARSSKAPVFLHQMSPDLAREHGQPRIAKAISVSRNSPASELILWLSCEGAFTLEQEELDPVPV</sequence>
<dbReference type="AlphaFoldDB" id="A0A0P1I0U1"/>
<dbReference type="Proteomes" id="UP000051870">
    <property type="component" value="Unassembled WGS sequence"/>
</dbReference>
<feature type="domain" description="Wadjet protein JetD C-terminal" evidence="1">
    <location>
        <begin position="217"/>
        <end position="357"/>
    </location>
</feature>
<dbReference type="GeneID" id="83879379"/>